<dbReference type="PANTHER" id="PTHR34821">
    <property type="entry name" value="INNER MEMBRANE PROTEIN YDCZ"/>
    <property type="match status" value="1"/>
</dbReference>
<dbReference type="EMBL" id="JANRMI010000001">
    <property type="protein sequence ID" value="MDG0815536.1"/>
    <property type="molecule type" value="Genomic_DNA"/>
</dbReference>
<proteinExistence type="predicted"/>
<keyword evidence="1" id="KW-1133">Transmembrane helix</keyword>
<keyword evidence="1" id="KW-0812">Transmembrane</keyword>
<accession>A0ABT6DI64</accession>
<gene>
    <name evidence="2" type="ORF">NWE73_04115</name>
</gene>
<dbReference type="SUPFAM" id="SSF103481">
    <property type="entry name" value="Multidrug resistance efflux transporter EmrE"/>
    <property type="match status" value="1"/>
</dbReference>
<feature type="transmembrane region" description="Helical" evidence="1">
    <location>
        <begin position="126"/>
        <end position="145"/>
    </location>
</feature>
<feature type="transmembrane region" description="Helical" evidence="1">
    <location>
        <begin position="100"/>
        <end position="119"/>
    </location>
</feature>
<sequence length="152" mass="16032">MNMYLILPVLTGITIVSQAMLNRAASATLGLTSTVFINGIVFFAACTLFWLLVKAGLIPLSGSLGAQPLENLGWKNIIPGLCGVVIVVATPLALMHLGAALTFSIVIATQLILGMLIDVTLQGKPLTWPLATGAIMMFLGCLLILNADKLQR</sequence>
<dbReference type="Pfam" id="PF04657">
    <property type="entry name" value="DMT_YdcZ"/>
    <property type="match status" value="1"/>
</dbReference>
<protein>
    <submittedName>
        <fullName evidence="2">DMT family transporter</fullName>
    </submittedName>
</protein>
<feature type="transmembrane region" description="Helical" evidence="1">
    <location>
        <begin position="34"/>
        <end position="53"/>
    </location>
</feature>
<dbReference type="InterPro" id="IPR037185">
    <property type="entry name" value="EmrE-like"/>
</dbReference>
<name>A0ABT6DI64_9BACT</name>
<keyword evidence="1" id="KW-0472">Membrane</keyword>
<comment type="caution">
    <text evidence="2">The sequence shown here is derived from an EMBL/GenBank/DDBJ whole genome shotgun (WGS) entry which is preliminary data.</text>
</comment>
<dbReference type="InterPro" id="IPR006750">
    <property type="entry name" value="YdcZ"/>
</dbReference>
<evidence type="ECO:0000256" key="1">
    <source>
        <dbReference type="SAM" id="Phobius"/>
    </source>
</evidence>
<dbReference type="Proteomes" id="UP001152321">
    <property type="component" value="Unassembled WGS sequence"/>
</dbReference>
<evidence type="ECO:0000313" key="3">
    <source>
        <dbReference type="Proteomes" id="UP001152321"/>
    </source>
</evidence>
<organism evidence="2 3">
    <name type="scientific">Bdellovibrio svalbardensis</name>
    <dbReference type="NCBI Taxonomy" id="2972972"/>
    <lineage>
        <taxon>Bacteria</taxon>
        <taxon>Pseudomonadati</taxon>
        <taxon>Bdellovibrionota</taxon>
        <taxon>Bdellovibrionia</taxon>
        <taxon>Bdellovibrionales</taxon>
        <taxon>Pseudobdellovibrionaceae</taxon>
        <taxon>Bdellovibrio</taxon>
    </lineage>
</organism>
<keyword evidence="3" id="KW-1185">Reference proteome</keyword>
<dbReference type="RefSeq" id="WP_277577011.1">
    <property type="nucleotide sequence ID" value="NZ_JANRMI010000001.1"/>
</dbReference>
<dbReference type="PANTHER" id="PTHR34821:SF2">
    <property type="entry name" value="INNER MEMBRANE PROTEIN YDCZ"/>
    <property type="match status" value="1"/>
</dbReference>
<reference evidence="2" key="1">
    <citation type="submission" date="2022-08" db="EMBL/GenBank/DDBJ databases">
        <title>Novel Bdellovibrio Species Isolated from Svalbard: Designation Bdellovibrio svalbardensis.</title>
        <authorList>
            <person name="Mitchell R.J."/>
            <person name="Choi S.Y."/>
        </authorList>
    </citation>
    <scope>NUCLEOTIDE SEQUENCE</scope>
    <source>
        <strain evidence="2">PAP01</strain>
    </source>
</reference>
<evidence type="ECO:0000313" key="2">
    <source>
        <dbReference type="EMBL" id="MDG0815536.1"/>
    </source>
</evidence>
<feature type="transmembrane region" description="Helical" evidence="1">
    <location>
        <begin position="74"/>
        <end position="94"/>
    </location>
</feature>